<keyword evidence="2 9" id="KW-0813">Transport</keyword>
<protein>
    <submittedName>
        <fullName evidence="15">Putative TonB-dependent receptor BfrD</fullName>
    </submittedName>
</protein>
<keyword evidence="4 9" id="KW-0812">Transmembrane</keyword>
<keyword evidence="7 9" id="KW-0472">Membrane</keyword>
<evidence type="ECO:0000256" key="7">
    <source>
        <dbReference type="ARBA" id="ARBA00023136"/>
    </source>
</evidence>
<dbReference type="Gene3D" id="2.170.130.10">
    <property type="entry name" value="TonB-dependent receptor, plug domain"/>
    <property type="match status" value="1"/>
</dbReference>
<evidence type="ECO:0000256" key="1">
    <source>
        <dbReference type="ARBA" id="ARBA00004571"/>
    </source>
</evidence>
<dbReference type="AlphaFoldDB" id="A0A5E7KZ03"/>
<evidence type="ECO:0000256" key="5">
    <source>
        <dbReference type="ARBA" id="ARBA00022729"/>
    </source>
</evidence>
<evidence type="ECO:0000256" key="11">
    <source>
        <dbReference type="RuleBase" id="RU003357"/>
    </source>
</evidence>
<keyword evidence="8 9" id="KW-0998">Cell outer membrane</keyword>
<evidence type="ECO:0000256" key="6">
    <source>
        <dbReference type="ARBA" id="ARBA00023077"/>
    </source>
</evidence>
<evidence type="ECO:0000256" key="12">
    <source>
        <dbReference type="SAM" id="SignalP"/>
    </source>
</evidence>
<feature type="domain" description="TonB-dependent receptor plug" evidence="14">
    <location>
        <begin position="62"/>
        <end position="160"/>
    </location>
</feature>
<dbReference type="CDD" id="cd01347">
    <property type="entry name" value="ligand_gated_channel"/>
    <property type="match status" value="1"/>
</dbReference>
<evidence type="ECO:0000256" key="9">
    <source>
        <dbReference type="PROSITE-ProRule" id="PRU01360"/>
    </source>
</evidence>
<dbReference type="Proteomes" id="UP000349468">
    <property type="component" value="Unassembled WGS sequence"/>
</dbReference>
<evidence type="ECO:0000259" key="14">
    <source>
        <dbReference type="Pfam" id="PF07715"/>
    </source>
</evidence>
<evidence type="ECO:0000313" key="15">
    <source>
        <dbReference type="EMBL" id="VVP07212.1"/>
    </source>
</evidence>
<dbReference type="InterPro" id="IPR012910">
    <property type="entry name" value="Plug_dom"/>
</dbReference>
<dbReference type="InterPro" id="IPR010917">
    <property type="entry name" value="TonB_rcpt_CS"/>
</dbReference>
<accession>A0A5E7KZ03</accession>
<evidence type="ECO:0000259" key="13">
    <source>
        <dbReference type="Pfam" id="PF00593"/>
    </source>
</evidence>
<dbReference type="Pfam" id="PF00593">
    <property type="entry name" value="TonB_dep_Rec_b-barrel"/>
    <property type="match status" value="1"/>
</dbReference>
<dbReference type="InterPro" id="IPR037066">
    <property type="entry name" value="Plug_dom_sf"/>
</dbReference>
<keyword evidence="15" id="KW-0675">Receptor</keyword>
<evidence type="ECO:0000256" key="4">
    <source>
        <dbReference type="ARBA" id="ARBA00022692"/>
    </source>
</evidence>
<dbReference type="PANTHER" id="PTHR32552">
    <property type="entry name" value="FERRICHROME IRON RECEPTOR-RELATED"/>
    <property type="match status" value="1"/>
</dbReference>
<comment type="similarity">
    <text evidence="9 11">Belongs to the TonB-dependent receptor family.</text>
</comment>
<feature type="short sequence motif" description="TonB C-terminal box" evidence="10">
    <location>
        <begin position="698"/>
        <end position="715"/>
    </location>
</feature>
<dbReference type="PROSITE" id="PS01156">
    <property type="entry name" value="TONB_DEPENDENT_REC_2"/>
    <property type="match status" value="1"/>
</dbReference>
<dbReference type="RefSeq" id="WP_154504428.1">
    <property type="nucleotide sequence ID" value="NZ_CABVIK010000009.1"/>
</dbReference>
<feature type="chain" id="PRO_5022776317" evidence="12">
    <location>
        <begin position="26"/>
        <end position="715"/>
    </location>
</feature>
<dbReference type="InterPro" id="IPR000531">
    <property type="entry name" value="Beta-barrel_TonB"/>
</dbReference>
<comment type="subcellular location">
    <subcellularLocation>
        <location evidence="1 9">Cell outer membrane</location>
        <topology evidence="1 9">Multi-pass membrane protein</topology>
    </subcellularLocation>
</comment>
<dbReference type="PROSITE" id="PS51257">
    <property type="entry name" value="PROKAR_LIPOPROTEIN"/>
    <property type="match status" value="1"/>
</dbReference>
<keyword evidence="5 12" id="KW-0732">Signal</keyword>
<gene>
    <name evidence="15" type="primary">bfrD_2</name>
    <name evidence="15" type="ORF">PS870_03123</name>
</gene>
<evidence type="ECO:0000256" key="10">
    <source>
        <dbReference type="PROSITE-ProRule" id="PRU10144"/>
    </source>
</evidence>
<feature type="domain" description="TonB-dependent receptor-like beta-barrel" evidence="13">
    <location>
        <begin position="284"/>
        <end position="684"/>
    </location>
</feature>
<feature type="signal peptide" evidence="12">
    <location>
        <begin position="1"/>
        <end position="25"/>
    </location>
</feature>
<keyword evidence="3 9" id="KW-1134">Transmembrane beta strand</keyword>
<name>A0A5E7KZ03_PSEFL</name>
<sequence length="715" mass="78716" precursor="true">MKHAALLVSPLLASLCGCLSVNAWAQSTVDLAPITIDGEATTEPGLSLDQSSGMASRLGLSVRETPASVAIANRHDIERHGAQNFQDAANTLPGVNASAPPGFGGFVSYRGFTSGQITQMFNGINVSGGLARPVDAWIYDRVELVGGPSSLINGAGSVGGSLNYVTKLATREEQAVEGRVSYGTYDTTETAFGLNHALSEAGDDVQHYARLDVSHNTGNGYIDRQERDAWSVAFSLLSDLTPNLSHTLALEYQDEHEDSPYWGTPVLNPKAGELKIDKHNRFNNYNVEDGRYEQRTIWARSIIDYRITDSTTLRNTLYHLDSQRDYRNLETYQYNADNSAVNRSTAYQVRHQGEQNGNQFELRHDNTLLGLETTWSGGFEYKVNQTTNSPLNVKGASTVDPNNFQPGHFYDIPGTRPGFVSDKTNEVTTKALFAENHLALTDKLALLTGLRYDDIDLDVTNHRQVTASNPRHLKRSWEPVTGRVGLTYQFIPSANVYVQYSTAAEQPNGTQDFDVSTGKQWEVGSKFDYLDGRGSATVAAYTIERKDFAVTDPLDPTLSIPVGQQTSKGIELASSLQITDKLLAEGNFAWVDAQYDAFTEKNAAGVVVSRKGNTPTNVPDRVGNVWLTYDFAPQWQGGVDARYVASVFADSANTMTVPSYTIYGTFLRYEVDRHTTVTGRVRNLTNEVYAEFAHVSPAYYLGTPRTFELAVQTRF</sequence>
<evidence type="ECO:0000256" key="8">
    <source>
        <dbReference type="ARBA" id="ARBA00023237"/>
    </source>
</evidence>
<dbReference type="InterPro" id="IPR036942">
    <property type="entry name" value="Beta-barrel_TonB_sf"/>
</dbReference>
<keyword evidence="6 11" id="KW-0798">TonB box</keyword>
<evidence type="ECO:0000256" key="2">
    <source>
        <dbReference type="ARBA" id="ARBA00022448"/>
    </source>
</evidence>
<evidence type="ECO:0000256" key="3">
    <source>
        <dbReference type="ARBA" id="ARBA00022452"/>
    </source>
</evidence>
<dbReference type="EMBL" id="CABVIK010000009">
    <property type="protein sequence ID" value="VVP07212.1"/>
    <property type="molecule type" value="Genomic_DNA"/>
</dbReference>
<dbReference type="PROSITE" id="PS52016">
    <property type="entry name" value="TONB_DEPENDENT_REC_3"/>
    <property type="match status" value="1"/>
</dbReference>
<dbReference type="Pfam" id="PF07715">
    <property type="entry name" value="Plug"/>
    <property type="match status" value="1"/>
</dbReference>
<dbReference type="GO" id="GO:0009279">
    <property type="term" value="C:cell outer membrane"/>
    <property type="evidence" value="ECO:0007669"/>
    <property type="project" value="UniProtKB-SubCell"/>
</dbReference>
<dbReference type="GO" id="GO:0015344">
    <property type="term" value="F:siderophore uptake transmembrane transporter activity"/>
    <property type="evidence" value="ECO:0007669"/>
    <property type="project" value="TreeGrafter"/>
</dbReference>
<dbReference type="InterPro" id="IPR039426">
    <property type="entry name" value="TonB-dep_rcpt-like"/>
</dbReference>
<dbReference type="Gene3D" id="2.40.170.20">
    <property type="entry name" value="TonB-dependent receptor, beta-barrel domain"/>
    <property type="match status" value="1"/>
</dbReference>
<proteinExistence type="inferred from homology"/>
<dbReference type="PANTHER" id="PTHR32552:SF84">
    <property type="entry name" value="TONB-DEPENDENT RECEPTOR-RELATED"/>
    <property type="match status" value="1"/>
</dbReference>
<organism evidence="15 16">
    <name type="scientific">Pseudomonas fluorescens</name>
    <dbReference type="NCBI Taxonomy" id="294"/>
    <lineage>
        <taxon>Bacteria</taxon>
        <taxon>Pseudomonadati</taxon>
        <taxon>Pseudomonadota</taxon>
        <taxon>Gammaproteobacteria</taxon>
        <taxon>Pseudomonadales</taxon>
        <taxon>Pseudomonadaceae</taxon>
        <taxon>Pseudomonas</taxon>
    </lineage>
</organism>
<reference evidence="15 16" key="1">
    <citation type="submission" date="2019-09" db="EMBL/GenBank/DDBJ databases">
        <authorList>
            <person name="Chandra G."/>
            <person name="Truman W A."/>
        </authorList>
    </citation>
    <scope>NUCLEOTIDE SEQUENCE [LARGE SCALE GENOMIC DNA]</scope>
    <source>
        <strain evidence="15">PS870</strain>
    </source>
</reference>
<dbReference type="SUPFAM" id="SSF56935">
    <property type="entry name" value="Porins"/>
    <property type="match status" value="1"/>
</dbReference>
<evidence type="ECO:0000313" key="16">
    <source>
        <dbReference type="Proteomes" id="UP000349468"/>
    </source>
</evidence>